<proteinExistence type="predicted"/>
<organism evidence="1 2">
    <name type="scientific">Bradyrhizobium lablabi</name>
    <dbReference type="NCBI Taxonomy" id="722472"/>
    <lineage>
        <taxon>Bacteria</taxon>
        <taxon>Pseudomonadati</taxon>
        <taxon>Pseudomonadota</taxon>
        <taxon>Alphaproteobacteria</taxon>
        <taxon>Hyphomicrobiales</taxon>
        <taxon>Nitrobacteraceae</taxon>
        <taxon>Bradyrhizobium</taxon>
    </lineage>
</organism>
<sequence length="77" mass="8588">MSGLELRAVSLIEFSRSEVRQRFKRHALNPAFKSGFDGPRPVSGRDRVALFHLARVHIGKPKGVPEGNYATEGRDDV</sequence>
<protein>
    <submittedName>
        <fullName evidence="1">Uncharacterized protein</fullName>
    </submittedName>
</protein>
<dbReference type="AlphaFoldDB" id="A0A1M6LLH2"/>
<evidence type="ECO:0000313" key="1">
    <source>
        <dbReference type="EMBL" id="SHJ72000.1"/>
    </source>
</evidence>
<gene>
    <name evidence="1" type="ORF">SAMN05444159_1312</name>
</gene>
<evidence type="ECO:0000313" key="2">
    <source>
        <dbReference type="Proteomes" id="UP000189935"/>
    </source>
</evidence>
<reference evidence="1 2" key="1">
    <citation type="submission" date="2016-11" db="EMBL/GenBank/DDBJ databases">
        <authorList>
            <person name="Jaros S."/>
            <person name="Januszkiewicz K."/>
            <person name="Wedrychowicz H."/>
        </authorList>
    </citation>
    <scope>NUCLEOTIDE SEQUENCE [LARGE SCALE GENOMIC DNA]</scope>
    <source>
        <strain evidence="1 2">GAS499</strain>
    </source>
</reference>
<dbReference type="Proteomes" id="UP000189935">
    <property type="component" value="Chromosome I"/>
</dbReference>
<dbReference type="EMBL" id="LT670844">
    <property type="protein sequence ID" value="SHJ72000.1"/>
    <property type="molecule type" value="Genomic_DNA"/>
</dbReference>
<accession>A0A1M6LLH2</accession>
<name>A0A1M6LLH2_9BRAD</name>